<protein>
    <recommendedName>
        <fullName evidence="4">RiboL-PSP-HEPN domain-containing protein</fullName>
    </recommendedName>
</protein>
<evidence type="ECO:0000256" key="1">
    <source>
        <dbReference type="SAM" id="Phobius"/>
    </source>
</evidence>
<dbReference type="Proteomes" id="UP000253782">
    <property type="component" value="Unassembled WGS sequence"/>
</dbReference>
<keyword evidence="1" id="KW-0812">Transmembrane</keyword>
<evidence type="ECO:0000313" key="2">
    <source>
        <dbReference type="EMBL" id="RDD80380.1"/>
    </source>
</evidence>
<sequence length="279" mass="31074">MRVRWQPKTLIFAFSGLWLFLSGATSLWGATASILRLNENQILYLFSTSAQVLAGVYGLTLTGFVFFRNELSREEFEDETLADAVESLKRRYFTMLVFITVFVLLTFALSNLAMAKESGGHSLITTLLINSGQSAFGTSLLAISYFIFDVISPKRIELASRALQEKVDPTHGAPTKGNLEDFLRNYNQIEMLLSEYGSSSSITSSLYSSRPVRRTSNVRLAEILMRNERISQLLFSKLRDLITLRNSIIHGADPVVSSEIVAASQQVLSELGVALRVEP</sequence>
<keyword evidence="1" id="KW-1133">Transmembrane helix</keyword>
<accession>A0A369ULA8</accession>
<feature type="transmembrane region" description="Helical" evidence="1">
    <location>
        <begin position="42"/>
        <end position="67"/>
    </location>
</feature>
<feature type="transmembrane region" description="Helical" evidence="1">
    <location>
        <begin position="134"/>
        <end position="151"/>
    </location>
</feature>
<dbReference type="OrthoDB" id="7061504at2"/>
<evidence type="ECO:0000313" key="3">
    <source>
        <dbReference type="Proteomes" id="UP000253782"/>
    </source>
</evidence>
<feature type="transmembrane region" description="Helical" evidence="1">
    <location>
        <begin position="92"/>
        <end position="114"/>
    </location>
</feature>
<evidence type="ECO:0008006" key="4">
    <source>
        <dbReference type="Google" id="ProtNLM"/>
    </source>
</evidence>
<proteinExistence type="predicted"/>
<comment type="caution">
    <text evidence="2">The sequence shown here is derived from an EMBL/GenBank/DDBJ whole genome shotgun (WGS) entry which is preliminary data.</text>
</comment>
<name>A0A369ULA8_9GAMM</name>
<keyword evidence="1" id="KW-0472">Membrane</keyword>
<organism evidence="2 3">
    <name type="scientific">Dyella tabacisoli</name>
    <dbReference type="NCBI Taxonomy" id="2282381"/>
    <lineage>
        <taxon>Bacteria</taxon>
        <taxon>Pseudomonadati</taxon>
        <taxon>Pseudomonadota</taxon>
        <taxon>Gammaproteobacteria</taxon>
        <taxon>Lysobacterales</taxon>
        <taxon>Rhodanobacteraceae</taxon>
        <taxon>Dyella</taxon>
    </lineage>
</organism>
<keyword evidence="3" id="KW-1185">Reference proteome</keyword>
<reference evidence="2 3" key="1">
    <citation type="submission" date="2018-07" db="EMBL/GenBank/DDBJ databases">
        <title>Dyella tabacisoli L4-6T, whole genome shotgun sequence.</title>
        <authorList>
            <person name="Zhou X.-K."/>
            <person name="Li W.-J."/>
            <person name="Duan Y.-Q."/>
        </authorList>
    </citation>
    <scope>NUCLEOTIDE SEQUENCE [LARGE SCALE GENOMIC DNA]</scope>
    <source>
        <strain evidence="2 3">L4-6</strain>
    </source>
</reference>
<dbReference type="AlphaFoldDB" id="A0A369ULA8"/>
<dbReference type="EMBL" id="QQAH01000017">
    <property type="protein sequence ID" value="RDD80380.1"/>
    <property type="molecule type" value="Genomic_DNA"/>
</dbReference>
<gene>
    <name evidence="2" type="ORF">DVJ77_17215</name>
</gene>